<reference evidence="6" key="2">
    <citation type="submission" date="2014-09" db="EMBL/GenBank/DDBJ databases">
        <authorList>
            <person name="Aslett A.Martin."/>
        </authorList>
    </citation>
    <scope>NUCLEOTIDE SEQUENCE</scope>
    <source>
        <strain evidence="6">ED321 Heterogonic</strain>
    </source>
</reference>
<dbReference type="OrthoDB" id="4540492at2759"/>
<dbReference type="GO" id="GO:0015149">
    <property type="term" value="F:hexose transmembrane transporter activity"/>
    <property type="evidence" value="ECO:0007669"/>
    <property type="project" value="TreeGrafter"/>
</dbReference>
<evidence type="ECO:0000256" key="2">
    <source>
        <dbReference type="ARBA" id="ARBA00022692"/>
    </source>
</evidence>
<evidence type="ECO:0000256" key="1">
    <source>
        <dbReference type="ARBA" id="ARBA00004370"/>
    </source>
</evidence>
<keyword evidence="2 5" id="KW-0812">Transmembrane</keyword>
<dbReference type="InterPro" id="IPR036259">
    <property type="entry name" value="MFS_trans_sf"/>
</dbReference>
<sequence length="94" mass="10980">MIIGLIISTCSIFQMGYSNAYVNTAMNEFKQFLNESLDKQDIKMSLNNYYWLWSGILNVWFIGFTLGTCISIPISDIFGRKKSLIFVNYTPYHW</sequence>
<organism evidence="6">
    <name type="scientific">Strongyloides ratti</name>
    <name type="common">Parasitic roundworm</name>
    <dbReference type="NCBI Taxonomy" id="34506"/>
    <lineage>
        <taxon>Eukaryota</taxon>
        <taxon>Metazoa</taxon>
        <taxon>Ecdysozoa</taxon>
        <taxon>Nematoda</taxon>
        <taxon>Chromadorea</taxon>
        <taxon>Rhabditida</taxon>
        <taxon>Tylenchina</taxon>
        <taxon>Panagrolaimomorpha</taxon>
        <taxon>Strongyloidoidea</taxon>
        <taxon>Strongyloididae</taxon>
        <taxon>Strongyloides</taxon>
    </lineage>
</organism>
<evidence type="ECO:0000256" key="3">
    <source>
        <dbReference type="ARBA" id="ARBA00022989"/>
    </source>
</evidence>
<reference evidence="7" key="1">
    <citation type="submission" date="2014-09" db="EMBL/GenBank/DDBJ databases">
        <authorList>
            <person name="Martin A.A."/>
        </authorList>
    </citation>
    <scope>NUCLEOTIDE SEQUENCE</scope>
    <source>
        <strain evidence="7">ED321</strain>
    </source>
</reference>
<evidence type="ECO:0000313" key="9">
    <source>
        <dbReference type="WormBase" id="SRAE_X000250200"/>
    </source>
</evidence>
<protein>
    <submittedName>
        <fullName evidence="6">General substrate transporter family and Major facilitator superfamily domain, general substrate transporter-containing protein</fullName>
    </submittedName>
</protein>
<evidence type="ECO:0000256" key="4">
    <source>
        <dbReference type="ARBA" id="ARBA00023136"/>
    </source>
</evidence>
<dbReference type="EMBL" id="LN609402">
    <property type="protein sequence ID" value="CEF60826.1"/>
    <property type="molecule type" value="Genomic_DNA"/>
</dbReference>
<dbReference type="PANTHER" id="PTHR23503">
    <property type="entry name" value="SOLUTE CARRIER FAMILY 2"/>
    <property type="match status" value="1"/>
</dbReference>
<evidence type="ECO:0000313" key="8">
    <source>
        <dbReference type="WBParaSite" id="SRAE_X000250200.1"/>
    </source>
</evidence>
<dbReference type="WormBase" id="SRAE_X000250200">
    <property type="protein sequence ID" value="SRP07415"/>
    <property type="gene ID" value="WBGene00268089"/>
</dbReference>
<dbReference type="InterPro" id="IPR045263">
    <property type="entry name" value="GLUT"/>
</dbReference>
<evidence type="ECO:0000256" key="5">
    <source>
        <dbReference type="SAM" id="Phobius"/>
    </source>
</evidence>
<keyword evidence="7" id="KW-1185">Reference proteome</keyword>
<dbReference type="WBParaSite" id="SRAE_X000250200.1">
    <property type="protein sequence ID" value="SRAE_X000250200.1"/>
    <property type="gene ID" value="WBGene00268089"/>
</dbReference>
<dbReference type="GeneID" id="36385583"/>
<dbReference type="GO" id="GO:0016020">
    <property type="term" value="C:membrane"/>
    <property type="evidence" value="ECO:0007669"/>
    <property type="project" value="UniProtKB-SubCell"/>
</dbReference>
<evidence type="ECO:0000313" key="6">
    <source>
        <dbReference type="EMBL" id="CEF60826.1"/>
    </source>
</evidence>
<accession>A0A090KTU0</accession>
<dbReference type="Gene3D" id="1.20.1250.20">
    <property type="entry name" value="MFS general substrate transporter like domains"/>
    <property type="match status" value="1"/>
</dbReference>
<gene>
    <name evidence="6 8 9" type="ORF">SRAE_X000250200</name>
</gene>
<feature type="transmembrane region" description="Helical" evidence="5">
    <location>
        <begin position="50"/>
        <end position="74"/>
    </location>
</feature>
<keyword evidence="4 5" id="KW-0472">Membrane</keyword>
<reference evidence="8" key="3">
    <citation type="submission" date="2020-12" db="UniProtKB">
        <authorList>
            <consortium name="WormBaseParasite"/>
        </authorList>
    </citation>
    <scope>IDENTIFICATION</scope>
</reference>
<dbReference type="InterPro" id="IPR005828">
    <property type="entry name" value="MFS_sugar_transport-like"/>
</dbReference>
<dbReference type="CTD" id="36385583"/>
<dbReference type="SUPFAM" id="SSF103473">
    <property type="entry name" value="MFS general substrate transporter"/>
    <property type="match status" value="1"/>
</dbReference>
<proteinExistence type="predicted"/>
<keyword evidence="3 5" id="KW-1133">Transmembrane helix</keyword>
<dbReference type="Pfam" id="PF00083">
    <property type="entry name" value="Sugar_tr"/>
    <property type="match status" value="1"/>
</dbReference>
<dbReference type="PANTHER" id="PTHR23503:SF108">
    <property type="entry name" value="MAJOR FACILITATOR SUPERFAMILY (MFS) PROFILE DOMAIN-CONTAINING PROTEIN"/>
    <property type="match status" value="1"/>
</dbReference>
<dbReference type="RefSeq" id="XP_024500035.1">
    <property type="nucleotide sequence ID" value="XM_024645787.1"/>
</dbReference>
<dbReference type="Proteomes" id="UP000035682">
    <property type="component" value="Unplaced"/>
</dbReference>
<name>A0A090KTU0_STRRB</name>
<evidence type="ECO:0000313" key="7">
    <source>
        <dbReference type="Proteomes" id="UP000035682"/>
    </source>
</evidence>
<dbReference type="AlphaFoldDB" id="A0A090KTU0"/>
<comment type="subcellular location">
    <subcellularLocation>
        <location evidence="1">Membrane</location>
    </subcellularLocation>
</comment>